<dbReference type="InterPro" id="IPR009057">
    <property type="entry name" value="Homeodomain-like_sf"/>
</dbReference>
<dbReference type="Proteomes" id="UP001296776">
    <property type="component" value="Unassembled WGS sequence"/>
</dbReference>
<evidence type="ECO:0000259" key="1">
    <source>
        <dbReference type="Pfam" id="PF08765"/>
    </source>
</evidence>
<reference evidence="2" key="1">
    <citation type="submission" date="2017-08" db="EMBL/GenBank/DDBJ databases">
        <authorList>
            <person name="Imhoff J.F."/>
            <person name="Rahn T."/>
            <person name="Kuenzel S."/>
            <person name="Neulinger S.C."/>
        </authorList>
    </citation>
    <scope>NUCLEOTIDE SEQUENCE</scope>
    <source>
        <strain evidence="2">DSM 11080</strain>
    </source>
</reference>
<reference evidence="2" key="2">
    <citation type="journal article" date="2020" name="Microorganisms">
        <title>Osmotic Adaptation and Compatible Solute Biosynthesis of Phototrophic Bacteria as Revealed from Genome Analyses.</title>
        <authorList>
            <person name="Imhoff J.F."/>
            <person name="Rahn T."/>
            <person name="Kunzel S."/>
            <person name="Keller A."/>
            <person name="Neulinger S.C."/>
        </authorList>
    </citation>
    <scope>NUCLEOTIDE SEQUENCE</scope>
    <source>
        <strain evidence="2">DSM 11080</strain>
    </source>
</reference>
<name>A0AAJ0U5F5_9GAMM</name>
<dbReference type="AlphaFoldDB" id="A0AAJ0U5F5"/>
<dbReference type="InterPro" id="IPR014875">
    <property type="entry name" value="Mor_transcription_activator"/>
</dbReference>
<dbReference type="EMBL" id="NRSJ01000018">
    <property type="protein sequence ID" value="MBK1705117.1"/>
    <property type="molecule type" value="Genomic_DNA"/>
</dbReference>
<feature type="domain" description="Mor transcription activator" evidence="1">
    <location>
        <begin position="33"/>
        <end position="115"/>
    </location>
</feature>
<evidence type="ECO:0000313" key="3">
    <source>
        <dbReference type="Proteomes" id="UP001296776"/>
    </source>
</evidence>
<accession>A0AAJ0U5F5</accession>
<comment type="caution">
    <text evidence="2">The sequence shown here is derived from an EMBL/GenBank/DDBJ whole genome shotgun (WGS) entry which is preliminary data.</text>
</comment>
<dbReference type="SUPFAM" id="SSF46689">
    <property type="entry name" value="Homeodomain-like"/>
    <property type="match status" value="1"/>
</dbReference>
<sequence length="118" mass="12875">MSAGHGRDELRRRVPRPDRLLIMSDLRSVIDTALRTAAEAQGLAPEQIDALVAAVWAAIQARLGGETVYIHAAPKAERNAAIVAAWRGGRFLAEIARDFDLSESRIRQIIAANRKPAP</sequence>
<organism evidence="2 3">
    <name type="scientific">Halochromatium glycolicum</name>
    <dbReference type="NCBI Taxonomy" id="85075"/>
    <lineage>
        <taxon>Bacteria</taxon>
        <taxon>Pseudomonadati</taxon>
        <taxon>Pseudomonadota</taxon>
        <taxon>Gammaproteobacteria</taxon>
        <taxon>Chromatiales</taxon>
        <taxon>Chromatiaceae</taxon>
        <taxon>Halochromatium</taxon>
    </lineage>
</organism>
<evidence type="ECO:0000313" key="2">
    <source>
        <dbReference type="EMBL" id="MBK1705117.1"/>
    </source>
</evidence>
<protein>
    <recommendedName>
        <fullName evidence="1">Mor transcription activator domain-containing protein</fullName>
    </recommendedName>
</protein>
<gene>
    <name evidence="2" type="ORF">CKO40_11335</name>
</gene>
<keyword evidence="3" id="KW-1185">Reference proteome</keyword>
<proteinExistence type="predicted"/>
<dbReference type="Gene3D" id="1.10.10.60">
    <property type="entry name" value="Homeodomain-like"/>
    <property type="match status" value="1"/>
</dbReference>
<dbReference type="Pfam" id="PF08765">
    <property type="entry name" value="Mor"/>
    <property type="match status" value="1"/>
</dbReference>